<keyword evidence="1" id="KW-1133">Transmembrane helix</keyword>
<dbReference type="Pfam" id="PF13349">
    <property type="entry name" value="DUF4097"/>
    <property type="match status" value="2"/>
</dbReference>
<dbReference type="Gene3D" id="2.160.20.120">
    <property type="match status" value="1"/>
</dbReference>
<evidence type="ECO:0000313" key="4">
    <source>
        <dbReference type="Proteomes" id="UP000030008"/>
    </source>
</evidence>
<feature type="domain" description="DUF4097" evidence="2">
    <location>
        <begin position="58"/>
        <end position="236"/>
    </location>
</feature>
<organism evidence="3 4">
    <name type="scientific">Clostridium innocuum</name>
    <dbReference type="NCBI Taxonomy" id="1522"/>
    <lineage>
        <taxon>Bacteria</taxon>
        <taxon>Bacillati</taxon>
        <taxon>Bacillota</taxon>
        <taxon>Clostridia</taxon>
        <taxon>Eubacteriales</taxon>
        <taxon>Clostridiaceae</taxon>
        <taxon>Clostridium</taxon>
    </lineage>
</organism>
<accession>A0A099I6S5</accession>
<protein>
    <recommendedName>
        <fullName evidence="2">DUF4097 domain-containing protein</fullName>
    </recommendedName>
</protein>
<feature type="domain" description="DUF4097" evidence="2">
    <location>
        <begin position="243"/>
        <end position="367"/>
    </location>
</feature>
<dbReference type="PANTHER" id="PTHR34094:SF1">
    <property type="entry name" value="PROTEIN FAM185A"/>
    <property type="match status" value="1"/>
</dbReference>
<evidence type="ECO:0000259" key="2">
    <source>
        <dbReference type="Pfam" id="PF13349"/>
    </source>
</evidence>
<feature type="transmembrane region" description="Helical" evidence="1">
    <location>
        <begin position="12"/>
        <end position="31"/>
    </location>
</feature>
<dbReference type="InterPro" id="IPR025164">
    <property type="entry name" value="Toastrack_DUF4097"/>
</dbReference>
<keyword evidence="1" id="KW-0812">Transmembrane</keyword>
<dbReference type="EMBL" id="JQIF01000042">
    <property type="protein sequence ID" value="KGJ53271.1"/>
    <property type="molecule type" value="Genomic_DNA"/>
</dbReference>
<proteinExistence type="predicted"/>
<keyword evidence="1" id="KW-0472">Membrane</keyword>
<evidence type="ECO:0000313" key="3">
    <source>
        <dbReference type="EMBL" id="KGJ53271.1"/>
    </source>
</evidence>
<evidence type="ECO:0000256" key="1">
    <source>
        <dbReference type="SAM" id="Phobius"/>
    </source>
</evidence>
<dbReference type="AlphaFoldDB" id="A0A099I6S5"/>
<sequence length="371" mass="41584">MKVTLKQLLKYVPVICILLGLLLIGGGFAMADFKMENLQTIEHKPYMKREKKITMHQISSIRIDSYHSEINILPAKDDNIHIQYEENDEYPMNVTKDATSLQLKRATKSFQFNFFDFDRELNIPITIELPKAFHGKLDIDTSYGNVTVHDMAYQNITINNDHGNVSLSKLKAEAVTLDVAYGSVVLDDVNSRQALQLNSEHGDIVSKNLKADSAVLTTAYSDITLDDTEIAKDMTLYHEHAPVSLGKLKAQALQIESAYGDIRSTGLTIAENADFSLERSDITLQKLSAKDMTMESAYGDTMIPELDADNILMEGERGSFSATVKGSIDDFNILSEAEHGDNTLPTKYENSSRRKLQINVEYGDINVKFQK</sequence>
<dbReference type="Proteomes" id="UP000030008">
    <property type="component" value="Unassembled WGS sequence"/>
</dbReference>
<name>A0A099I6S5_CLOIN</name>
<dbReference type="RefSeq" id="WP_044905300.1">
    <property type="nucleotide sequence ID" value="NZ_JQIF01000042.1"/>
</dbReference>
<gene>
    <name evidence="3" type="ORF">CIAN88_10065</name>
</gene>
<dbReference type="PANTHER" id="PTHR34094">
    <property type="match status" value="1"/>
</dbReference>
<comment type="caution">
    <text evidence="3">The sequence shown here is derived from an EMBL/GenBank/DDBJ whole genome shotgun (WGS) entry which is preliminary data.</text>
</comment>
<reference evidence="3 4" key="1">
    <citation type="submission" date="2014-08" db="EMBL/GenBank/DDBJ databases">
        <title>Clostridium innocuum, an unnegligible vancomycin-resistant pathogen causing extra-intestinal infections.</title>
        <authorList>
            <person name="Feng Y."/>
            <person name="Chiu C.-H."/>
        </authorList>
    </citation>
    <scope>NUCLEOTIDE SEQUENCE [LARGE SCALE GENOMIC DNA]</scope>
    <source>
        <strain evidence="3 4">AN88</strain>
    </source>
</reference>